<keyword evidence="2" id="KW-1185">Reference proteome</keyword>
<gene>
    <name evidence="1" type="ORF">M6B38_234950</name>
</gene>
<dbReference type="GO" id="GO:0016301">
    <property type="term" value="F:kinase activity"/>
    <property type="evidence" value="ECO:0007669"/>
    <property type="project" value="UniProtKB-KW"/>
</dbReference>
<organism evidence="1 2">
    <name type="scientific">Iris pallida</name>
    <name type="common">Sweet iris</name>
    <dbReference type="NCBI Taxonomy" id="29817"/>
    <lineage>
        <taxon>Eukaryota</taxon>
        <taxon>Viridiplantae</taxon>
        <taxon>Streptophyta</taxon>
        <taxon>Embryophyta</taxon>
        <taxon>Tracheophyta</taxon>
        <taxon>Spermatophyta</taxon>
        <taxon>Magnoliopsida</taxon>
        <taxon>Liliopsida</taxon>
        <taxon>Asparagales</taxon>
        <taxon>Iridaceae</taxon>
        <taxon>Iridoideae</taxon>
        <taxon>Irideae</taxon>
        <taxon>Iris</taxon>
    </lineage>
</organism>
<protein>
    <submittedName>
        <fullName evidence="1">G-type lectin S-receptor-like serine/threonine-protein kinase B120</fullName>
    </submittedName>
</protein>
<accession>A0AAX6DPZ7</accession>
<reference evidence="1" key="1">
    <citation type="journal article" date="2023" name="GigaByte">
        <title>Genome assembly of the bearded iris, Iris pallida Lam.</title>
        <authorList>
            <person name="Bruccoleri R.E."/>
            <person name="Oakeley E.J."/>
            <person name="Faust A.M.E."/>
            <person name="Altorfer M."/>
            <person name="Dessus-Babus S."/>
            <person name="Burckhardt D."/>
            <person name="Oertli M."/>
            <person name="Naumann U."/>
            <person name="Petersen F."/>
            <person name="Wong J."/>
        </authorList>
    </citation>
    <scope>NUCLEOTIDE SEQUENCE</scope>
    <source>
        <strain evidence="1">GSM-AAB239-AS_SAM_17_03QT</strain>
    </source>
</reference>
<keyword evidence="1" id="KW-0808">Transferase</keyword>
<proteinExistence type="predicted"/>
<name>A0AAX6DPZ7_IRIPA</name>
<dbReference type="EMBL" id="JANAVB010042695">
    <property type="protein sequence ID" value="KAJ6793775.1"/>
    <property type="molecule type" value="Genomic_DNA"/>
</dbReference>
<dbReference type="Proteomes" id="UP001140949">
    <property type="component" value="Unassembled WGS sequence"/>
</dbReference>
<keyword evidence="1" id="KW-0418">Kinase</keyword>
<sequence>MNFVPSNFPDRHLGLPSSHMKNCPEPFGSSPREYFPAEGSFGLFHDVSTVLCPVFVFTLTFIPGRKLSVGCSKLSQIAVPSPDDTTSWPESLIVALVSFVVAVETFVDQTVPPSPSSTSRFPSRPMAMLPSEVARGASRFATHTTDWVETLW</sequence>
<dbReference type="AlphaFoldDB" id="A0AAX6DPZ7"/>
<reference evidence="1" key="2">
    <citation type="submission" date="2023-04" db="EMBL/GenBank/DDBJ databases">
        <authorList>
            <person name="Bruccoleri R.E."/>
            <person name="Oakeley E.J."/>
            <person name="Faust A.-M."/>
            <person name="Dessus-Babus S."/>
            <person name="Altorfer M."/>
            <person name="Burckhardt D."/>
            <person name="Oertli M."/>
            <person name="Naumann U."/>
            <person name="Petersen F."/>
            <person name="Wong J."/>
        </authorList>
    </citation>
    <scope>NUCLEOTIDE SEQUENCE</scope>
    <source>
        <strain evidence="1">GSM-AAB239-AS_SAM_17_03QT</strain>
        <tissue evidence="1">Leaf</tissue>
    </source>
</reference>
<evidence type="ECO:0000313" key="1">
    <source>
        <dbReference type="EMBL" id="KAJ6793775.1"/>
    </source>
</evidence>
<comment type="caution">
    <text evidence="1">The sequence shown here is derived from an EMBL/GenBank/DDBJ whole genome shotgun (WGS) entry which is preliminary data.</text>
</comment>
<evidence type="ECO:0000313" key="2">
    <source>
        <dbReference type="Proteomes" id="UP001140949"/>
    </source>
</evidence>